<gene>
    <name evidence="1" type="ORF">N8E88_11750</name>
</gene>
<keyword evidence="2" id="KW-1185">Reference proteome</keyword>
<name>A0ACD4CYQ5_9HYPH</name>
<dbReference type="EMBL" id="CP104972">
    <property type="protein sequence ID" value="UXN58652.1"/>
    <property type="molecule type" value="Genomic_DNA"/>
</dbReference>
<evidence type="ECO:0000313" key="2">
    <source>
        <dbReference type="Proteomes" id="UP001061991"/>
    </source>
</evidence>
<reference evidence="1" key="1">
    <citation type="submission" date="2022-09" db="EMBL/GenBank/DDBJ databases">
        <title>Interaction between co-microsymbionts with complementary sets of symbiotic genes in legume-rhizobium systems.</title>
        <authorList>
            <person name="Safronova V."/>
            <person name="Sazanova A."/>
            <person name="Afonin A."/>
            <person name="Chirak E."/>
        </authorList>
    </citation>
    <scope>NUCLEOTIDE SEQUENCE</scope>
    <source>
        <strain evidence="1">A18/3m</strain>
    </source>
</reference>
<protein>
    <submittedName>
        <fullName evidence="1">Uncharacterized protein</fullName>
    </submittedName>
</protein>
<proteinExistence type="predicted"/>
<evidence type="ECO:0000313" key="1">
    <source>
        <dbReference type="EMBL" id="UXN58652.1"/>
    </source>
</evidence>
<organism evidence="1 2">
    <name type="scientific">Phyllobacterium zundukense</name>
    <dbReference type="NCBI Taxonomy" id="1867719"/>
    <lineage>
        <taxon>Bacteria</taxon>
        <taxon>Pseudomonadati</taxon>
        <taxon>Pseudomonadota</taxon>
        <taxon>Alphaproteobacteria</taxon>
        <taxon>Hyphomicrobiales</taxon>
        <taxon>Phyllobacteriaceae</taxon>
        <taxon>Phyllobacterium</taxon>
    </lineage>
</organism>
<keyword evidence="1" id="KW-0614">Plasmid</keyword>
<accession>A0ACD4CYQ5</accession>
<dbReference type="Proteomes" id="UP001061991">
    <property type="component" value="Plasmid p_unnamed1"/>
</dbReference>
<geneLocation type="plasmid" evidence="1 2">
    <name>p_unnamed1</name>
</geneLocation>
<sequence length="318" mass="34762">MNAYQIKRTLTEGDIPLTDKRVTLIGLDAYSEAGGGFYQDLFSDGEVAYLTDAALLDRLFDEKLQKLIEDVKAEGWQGVEIDNDYYTLNSRYPNRIYPKPRALTESEEDELSTLRQEYDGLVARHNDEPNNAEFGVRMDEIDERVAELSVEEFDPAEAAEAFAVITMEYNGEVKVRRGLMKKPRKTGGKAALAPATDLDGHPKVSEKLGTELAAIRTTMIAADLASNPQVALAATVHAMATKLFYSTYFATSLEIKTDRATPEDHICGVVALFSGNATDAVAGASGSVFGTFAQGLLDQPRPALSCRSTGHCPRHRSG</sequence>